<dbReference type="RefSeq" id="XP_030937455.1">
    <property type="nucleotide sequence ID" value="XM_031081595.1"/>
</dbReference>
<protein>
    <recommendedName>
        <fullName evidence="7">S-adenosylmethionine-dependent methyltransferase</fullName>
    </recommendedName>
</protein>
<dbReference type="InterPro" id="IPR005299">
    <property type="entry name" value="MeTrfase_7"/>
</dbReference>
<evidence type="ECO:0000256" key="3">
    <source>
        <dbReference type="ARBA" id="ARBA00022723"/>
    </source>
</evidence>
<evidence type="ECO:0000256" key="1">
    <source>
        <dbReference type="ARBA" id="ARBA00022603"/>
    </source>
</evidence>
<evidence type="ECO:0000313" key="5">
    <source>
        <dbReference type="EnsemblPlants" id="QL10p027368:mrna"/>
    </source>
</evidence>
<evidence type="ECO:0000313" key="6">
    <source>
        <dbReference type="Proteomes" id="UP000594261"/>
    </source>
</evidence>
<dbReference type="OrthoDB" id="1523883at2759"/>
<accession>A0A7N2MQG6</accession>
<dbReference type="GO" id="GO:0032259">
    <property type="term" value="P:methylation"/>
    <property type="evidence" value="ECO:0007669"/>
    <property type="project" value="UniProtKB-KW"/>
</dbReference>
<dbReference type="InParanoid" id="A0A7N2MQG6"/>
<keyword evidence="4" id="KW-0460">Magnesium</keyword>
<reference evidence="5 6" key="1">
    <citation type="journal article" date="2016" name="G3 (Bethesda)">
        <title>First Draft Assembly and Annotation of the Genome of a California Endemic Oak Quercus lobata Nee (Fagaceae).</title>
        <authorList>
            <person name="Sork V.L."/>
            <person name="Fitz-Gibbon S.T."/>
            <person name="Puiu D."/>
            <person name="Crepeau M."/>
            <person name="Gugger P.F."/>
            <person name="Sherman R."/>
            <person name="Stevens K."/>
            <person name="Langley C.H."/>
            <person name="Pellegrini M."/>
            <person name="Salzberg S.L."/>
        </authorList>
    </citation>
    <scope>NUCLEOTIDE SEQUENCE [LARGE SCALE GENOMIC DNA]</scope>
    <source>
        <strain evidence="5 6">cv. SW786</strain>
    </source>
</reference>
<evidence type="ECO:0008006" key="7">
    <source>
        <dbReference type="Google" id="ProtNLM"/>
    </source>
</evidence>
<evidence type="ECO:0000256" key="2">
    <source>
        <dbReference type="ARBA" id="ARBA00022679"/>
    </source>
</evidence>
<dbReference type="GeneID" id="115962718"/>
<keyword evidence="1" id="KW-0489">Methyltransferase</keyword>
<dbReference type="KEGG" id="qlo:115962718"/>
<dbReference type="Proteomes" id="UP000594261">
    <property type="component" value="Chromosome 10"/>
</dbReference>
<gene>
    <name evidence="5" type="primary">LOC115962718</name>
</gene>
<dbReference type="AlphaFoldDB" id="A0A7N2MQG6"/>
<dbReference type="PANTHER" id="PTHR31009">
    <property type="entry name" value="S-ADENOSYL-L-METHIONINE:CARBOXYL METHYLTRANSFERASE FAMILY PROTEIN"/>
    <property type="match status" value="1"/>
</dbReference>
<sequence length="358" mass="40053">MAAEQTGKTSEAYPMKGGDGVRSYANNSSYQREVIDSAKWLITEAIAEKLDVDNFVSSYTYRIADLGCSVGPNTFFAVQNIIEALQFKHQRQGLHSQLPEFQVFFNDHILNDFNTLFSSLPPNREYYAAGVPGSFHSRLFPNASLHFVFSSYSIHWLSKVPKPVVDKSSPAWNKGRIHYPNSNDEVVKAYQAQYTEDMECFLHARAKEVVCGGLVALIIPGRPNGMHHSQSPTTGVLESCLMDMARKGIISEEKVDSFNLPVYLMSPQELEAAVDRNGYFSIERIITELGAVPATQSQKISSNFRAAFEGVIMAHFGYEILDELFDSFGKKFEVEFMTKPMSGSSSIFFALLKRKATN</sequence>
<dbReference type="InterPro" id="IPR029063">
    <property type="entry name" value="SAM-dependent_MTases_sf"/>
</dbReference>
<dbReference type="Gene3D" id="3.40.50.150">
    <property type="entry name" value="Vaccinia Virus protein VP39"/>
    <property type="match status" value="1"/>
</dbReference>
<evidence type="ECO:0000256" key="4">
    <source>
        <dbReference type="ARBA" id="ARBA00022842"/>
    </source>
</evidence>
<dbReference type="Gene3D" id="1.10.1200.270">
    <property type="entry name" value="Methyltransferase, alpha-helical capping domain"/>
    <property type="match status" value="1"/>
</dbReference>
<dbReference type="GO" id="GO:0046872">
    <property type="term" value="F:metal ion binding"/>
    <property type="evidence" value="ECO:0007669"/>
    <property type="project" value="UniProtKB-KW"/>
</dbReference>
<dbReference type="InterPro" id="IPR042086">
    <property type="entry name" value="MeTrfase_capping"/>
</dbReference>
<keyword evidence="6" id="KW-1185">Reference proteome</keyword>
<dbReference type="GO" id="GO:0008168">
    <property type="term" value="F:methyltransferase activity"/>
    <property type="evidence" value="ECO:0007669"/>
    <property type="project" value="UniProtKB-KW"/>
</dbReference>
<name>A0A7N2MQG6_QUELO</name>
<dbReference type="FunCoup" id="A0A7N2MQG6">
    <property type="interactions" value="97"/>
</dbReference>
<keyword evidence="3" id="KW-0479">Metal-binding</keyword>
<dbReference type="SUPFAM" id="SSF53335">
    <property type="entry name" value="S-adenosyl-L-methionine-dependent methyltransferases"/>
    <property type="match status" value="1"/>
</dbReference>
<dbReference type="Pfam" id="PF03492">
    <property type="entry name" value="Methyltransf_7"/>
    <property type="match status" value="1"/>
</dbReference>
<organism evidence="5 6">
    <name type="scientific">Quercus lobata</name>
    <name type="common">Valley oak</name>
    <dbReference type="NCBI Taxonomy" id="97700"/>
    <lineage>
        <taxon>Eukaryota</taxon>
        <taxon>Viridiplantae</taxon>
        <taxon>Streptophyta</taxon>
        <taxon>Embryophyta</taxon>
        <taxon>Tracheophyta</taxon>
        <taxon>Spermatophyta</taxon>
        <taxon>Magnoliopsida</taxon>
        <taxon>eudicotyledons</taxon>
        <taxon>Gunneridae</taxon>
        <taxon>Pentapetalae</taxon>
        <taxon>rosids</taxon>
        <taxon>fabids</taxon>
        <taxon>Fagales</taxon>
        <taxon>Fagaceae</taxon>
        <taxon>Quercus</taxon>
    </lineage>
</organism>
<dbReference type="EMBL" id="LRBV02000010">
    <property type="status" value="NOT_ANNOTATED_CDS"/>
    <property type="molecule type" value="Genomic_DNA"/>
</dbReference>
<dbReference type="FunFam" id="3.40.50.150:FF:000103">
    <property type="entry name" value="SABATH methyltransferase 1"/>
    <property type="match status" value="1"/>
</dbReference>
<reference evidence="5" key="2">
    <citation type="submission" date="2021-01" db="UniProtKB">
        <authorList>
            <consortium name="EnsemblPlants"/>
        </authorList>
    </citation>
    <scope>IDENTIFICATION</scope>
</reference>
<proteinExistence type="predicted"/>
<keyword evidence="2" id="KW-0808">Transferase</keyword>
<dbReference type="Gramene" id="QL10p027368:mrna">
    <property type="protein sequence ID" value="QL10p027368:mrna"/>
    <property type="gene ID" value="QL10p027368"/>
</dbReference>
<dbReference type="EnsemblPlants" id="QL10p027368:mrna">
    <property type="protein sequence ID" value="QL10p027368:mrna"/>
    <property type="gene ID" value="QL10p027368"/>
</dbReference>
<dbReference type="OMA" id="CFNIERI"/>